<dbReference type="InterPro" id="IPR028994">
    <property type="entry name" value="Integrin_alpha_N"/>
</dbReference>
<evidence type="ECO:0000256" key="4">
    <source>
        <dbReference type="SAM" id="SignalP"/>
    </source>
</evidence>
<evidence type="ECO:0000259" key="5">
    <source>
        <dbReference type="PROSITE" id="PS50853"/>
    </source>
</evidence>
<keyword evidence="1" id="KW-0677">Repeat</keyword>
<dbReference type="Pfam" id="PF21254">
    <property type="entry name" value="AGA-YXIM_GBD"/>
    <property type="match status" value="1"/>
</dbReference>
<dbReference type="PROSITE" id="PS51170">
    <property type="entry name" value="CW"/>
    <property type="match status" value="1"/>
</dbReference>
<dbReference type="GO" id="GO:0016787">
    <property type="term" value="F:hydrolase activity"/>
    <property type="evidence" value="ECO:0007669"/>
    <property type="project" value="InterPro"/>
</dbReference>
<dbReference type="SMART" id="SM00060">
    <property type="entry name" value="FN3"/>
    <property type="match status" value="3"/>
</dbReference>
<protein>
    <submittedName>
        <fullName evidence="6">Carbohydrate esterase family 12 Est12B</fullName>
    </submittedName>
</protein>
<name>E0S2B8_BUTPB</name>
<sequence length="2676" mass="289316">MYKGSNRRSKALSKSFALGMSAMMAASTIASATSGITAFAKEDDLNPDNADVIFFDENDASSGNSGSDEAGDEKSAASEEKSVDGASTEGSSVVESSEEDSLDEALEEISLDESETVALTEDSAEEGSSLLLESKTLLASSDGVIADQGEDGFENFTEDLTVANIRFGADKDVSSKSVYDEEHGYGFSDVDYSQDAIGWSGNVYYPRVPAVSSGAGNVIDGSDYVEIASKIWTETESSGYGVYTYESTSTFDVDLYNADYKVDVTFVNPTDNAYTAALEAEDITKVTGISVAPGSSVTKSFEANLVDGNLNIKFLGTSDAKSMSDAKTTKVYVSGLKITRLATEMKGDKPTIFVASDSTVQTYDEYYYPQTGWGQVLSTYFGDFVEERECTDCGYSQSQVYETTAAIVENRSIGGRSSKSFIDEGKFDDILEDIKPGDYLLVQWGHNDATYSRPNRYVSAADFEKWIMVYVNGAIERGATPVLVTPVARYSYTTNPDGSLNSFASNFEAYRQVMLRLAAEYDIPYVDLTQRSIDVCNNFGIEGSKMLFLKLAAGEVSTGAYAGGVDDSTHLQYYGALKFAQCVAEGIVDYADGKVEGASDKLDDLAGLVVINAASEAPAKPQGLKTTSIGATSISLEWEAAEGAELYYIYRAALSEGQTIDDVDFSKADKYSVSGKTTYVDPSCGGGVTYVYAVAGFNSFGIGELSDKLQVATKTAGLRFDFNYNNSPTMEGWTGVNQNEMYTAEKGYGWITAPNNGRYRGGNGKADSSAMADDFNLGAGEFAVDLPNGKYEITVYAADLLNGTSTIKPAYSAEGISIGSIACKQSLGSCTGTVSVTDGQLNLTVEGTNQYINGLTITSLLPAPGNLAITELSFGKTTATFLLSFTKVEDAVSYRVYQKGESDKDFALVKSYTAQELIDNELDCRAMTASLGETYSYYMTCVIEDGSESSASNVVTQSMLDPSVEVPAAVKGLKCTSPEEGQEELQNTISLAWDESPAEENVIKYIVYRSAKAESDKGFKEFVKVGESTTASFTDEDPEIATNVHYYYKVAAMNAGGIGEMSEAIMTPIAGSLVAGGLETYASRALVAINLAGDAGAETKVSATDKDGNPITRGNYLSWRSFPGDFSGKELTTTFNVYRNGTCIAHDISSTNMIDEGGLPSNVYTVVGSNDSALGLTAKETPVWANQYMEFGLNKPEDETMPDGSTCTYTANDMSVGDLDGDGELELIVKWYPSNAKDNSGSGYTGKTFLDGYDVDFSTGAVNQLWRIDLGVNIRSGAHYTQFQVWDYDADGIAEIAIKTADGTTTYKNENGSLVETGYVGACNSDALPTDTISPKYDYRNSGGYVLDGPEYFSMFKGNTGELIDTTNYIPARGSVSAWGDGYGNRVDRFLSGTAYLNGTTPFAVFARGYYTRTTLTAYYLTKTTDDEGNEVEQIGVYWKFDTDNISSDVELTAQGNHGLSINDVDGDGKDEIIYGSLTIDNDGSVLYSTQLGHGDAMHVSDWIPSNPGLEVMDVHEHDNVPYHVEIHDAETGEILTGYYTGKDTGRGMAADIDPTAEGAEYWSIANPNYKGNDEPAWNSRNADVFSSLSGRVGKSDSDYTSMIALSDGATPAVNFSMFWDGDLLADMQDHTFNQAAYVPLTTTIEKWDYENQKSVTLFESSQVLTSNGTKGNLGLVADILGDYREEIIARCAADDSRIRIYSTTIQTDYVVPCSLTDLAYREGVAWQNVGYNQPAHTSYLISEGLVTSKVSEKAVDSTSVTIGFTPANDGVYGHDVEGYVVKRAQVTTDENGNQTTGDYEEVARLDANGLAAEDGGETSKTEKVITGYEEAGVYKKFDFGYKSANASGFERILADDYNASRGFGWEVGTGADVNWNKVGVGIENAGDTQTDIEKACCDLDRRDSELKFLVDVPAGSYKVDVYAGAAYSNNAYNGTTIIVNGQNLGVVSQSAKVADIVKTATVTFEEASQIEIVSSNSGNLAILNAAVITRLNPIYEEVPVSGDTDPSKVYTYTDKTVKGGNTYSYKVAAVVDGKVSYSSAPLTVQPTVSISKLNEELTEMELVQDTPLADGQTVADLLAAQKQYISVTDSEGVEQNVIITWDADDVDIHTVGEYTAHAYIRGYAENPVDVTVKVVANVPTGYEKLADIKVILGNEVVLPSVVKATFLNGSSKDVKVTWNTDKLDTTKVGDYTLKGVVEGTEDTVSITVHIVSDYIVSVADSFVEIEYLNKKYSLPETVTVTYASGNTTTAAVTWNASDIDVSSLGSTFNVEGTVEDYEGVANLKAVVSYPALYKFDLGISTNRVAEGWTGITVNPKNGKATLESLGSAYSKEKGYGFENGSVAMQGRTEEFTYEGTLPWLVYTDFALPAGETFLVDVENGNYQVEFLSNSVYKSSVTGTVEDKSFSVSNAANTYAVTSVDVEVTDGQLTMTFGSNTPRLGAIVVRKAITDASYYGPVDDEPTVPVGTIVNKYGSYYYVLEDGSYYTGLITIDGVTYYFKENGKMTRGAYLTTDEGKYYFDTDGHMLKNSFLEKYGSIYYFGDDGLMLTSTIIVPGDGYKYYANAKGQIMHNNFATVDDNKYYFDGDGRMVISQFVTQYAKTYYLGEDGCLQYKTIVSDGDYNYYVDARGVMLKNILVTFEDGTRYFDNEGHMVKNCTITYYFKKYTFDENGLLVK</sequence>
<dbReference type="HOGENOM" id="CLU_227456_0_0_9"/>
<dbReference type="EMBL" id="CP001810">
    <property type="protein sequence ID" value="ADL33943.1"/>
    <property type="molecule type" value="Genomic_DNA"/>
</dbReference>
<dbReference type="CDD" id="cd10318">
    <property type="entry name" value="RGL11"/>
    <property type="match status" value="1"/>
</dbReference>
<dbReference type="Pfam" id="PF07532">
    <property type="entry name" value="Big_4"/>
    <property type="match status" value="2"/>
</dbReference>
<dbReference type="InterPro" id="IPR003961">
    <property type="entry name" value="FN3_dom"/>
</dbReference>
<dbReference type="SUPFAM" id="SSF49265">
    <property type="entry name" value="Fibronectin type III"/>
    <property type="match status" value="1"/>
</dbReference>
<feature type="compositionally biased region" description="Acidic residues" evidence="3">
    <location>
        <begin position="96"/>
        <end position="115"/>
    </location>
</feature>
<dbReference type="Pfam" id="PF21348">
    <property type="entry name" value="RGL11_C"/>
    <property type="match status" value="1"/>
</dbReference>
<dbReference type="InterPro" id="IPR049366">
    <property type="entry name" value="RGL11_C"/>
</dbReference>
<dbReference type="InterPro" id="IPR037459">
    <property type="entry name" value="RhgT-like"/>
</dbReference>
<dbReference type="SUPFAM" id="SSF49785">
    <property type="entry name" value="Galactose-binding domain-like"/>
    <property type="match status" value="3"/>
</dbReference>
<dbReference type="SUPFAM" id="SSF52266">
    <property type="entry name" value="SGNH hydrolase"/>
    <property type="match status" value="1"/>
</dbReference>
<dbReference type="InterPro" id="IPR036116">
    <property type="entry name" value="FN3_sf"/>
</dbReference>
<proteinExistence type="predicted"/>
<feature type="domain" description="Fibronectin type-III" evidence="5">
    <location>
        <begin position="620"/>
        <end position="716"/>
    </location>
</feature>
<dbReference type="KEGG" id="bpb:bpr_I1204"/>
<evidence type="ECO:0000256" key="1">
    <source>
        <dbReference type="ARBA" id="ARBA00022737"/>
    </source>
</evidence>
<evidence type="ECO:0000256" key="2">
    <source>
        <dbReference type="PROSITE-ProRule" id="PRU00591"/>
    </source>
</evidence>
<dbReference type="eggNOG" id="COG3401">
    <property type="taxonomic scope" value="Bacteria"/>
</dbReference>
<keyword evidence="4" id="KW-0732">Signal</keyword>
<dbReference type="Pfam" id="PF19127">
    <property type="entry name" value="Choline_bind_3"/>
    <property type="match status" value="1"/>
</dbReference>
<dbReference type="InterPro" id="IPR008979">
    <property type="entry name" value="Galactose-bd-like_sf"/>
</dbReference>
<gene>
    <name evidence="6" type="primary">est12B</name>
    <name evidence="6" type="ordered locus">bpr_I1204</name>
</gene>
<dbReference type="SUPFAM" id="SSF69360">
    <property type="entry name" value="Cell wall binding repeat"/>
    <property type="match status" value="1"/>
</dbReference>
<dbReference type="eggNOG" id="COG5263">
    <property type="taxonomic scope" value="Bacteria"/>
</dbReference>
<feature type="repeat" description="Cell wall-binding" evidence="2">
    <location>
        <begin position="2486"/>
        <end position="2505"/>
    </location>
</feature>
<dbReference type="InterPro" id="IPR036514">
    <property type="entry name" value="SGNH_hydro_sf"/>
</dbReference>
<dbReference type="InterPro" id="IPR049033">
    <property type="entry name" value="AGA-YXIM_GBD"/>
</dbReference>
<evidence type="ECO:0000313" key="7">
    <source>
        <dbReference type="Proteomes" id="UP000001299"/>
    </source>
</evidence>
<dbReference type="CDD" id="cd01821">
    <property type="entry name" value="Rhamnogalacturan_acetylesterase_like"/>
    <property type="match status" value="1"/>
</dbReference>
<feature type="compositionally biased region" description="Basic and acidic residues" evidence="3">
    <location>
        <begin position="72"/>
        <end position="83"/>
    </location>
</feature>
<dbReference type="InterPro" id="IPR011081">
    <property type="entry name" value="Big_4"/>
</dbReference>
<feature type="chain" id="PRO_5038388204" evidence="4">
    <location>
        <begin position="33"/>
        <end position="2676"/>
    </location>
</feature>
<dbReference type="Proteomes" id="UP000001299">
    <property type="component" value="Chromosome 1"/>
</dbReference>
<dbReference type="SUPFAM" id="SSF69318">
    <property type="entry name" value="Integrin alpha N-terminal domain"/>
    <property type="match status" value="1"/>
</dbReference>
<dbReference type="CDD" id="cd00063">
    <property type="entry name" value="FN3"/>
    <property type="match status" value="2"/>
</dbReference>
<dbReference type="PANTHER" id="PTHR43118:SF1">
    <property type="entry name" value="RHAMNOGALACTURONAN LYASE (EUROFUNG)"/>
    <property type="match status" value="1"/>
</dbReference>
<dbReference type="Gene3D" id="2.60.120.430">
    <property type="entry name" value="Galactose-binding lectin"/>
    <property type="match status" value="4"/>
</dbReference>
<evidence type="ECO:0000313" key="6">
    <source>
        <dbReference type="EMBL" id="ADL33943.1"/>
    </source>
</evidence>
<feature type="signal peptide" evidence="4">
    <location>
        <begin position="1"/>
        <end position="32"/>
    </location>
</feature>
<dbReference type="PANTHER" id="PTHR43118">
    <property type="entry name" value="RHAMNOGALACTURONAN LYASE (EUROFUNG)"/>
    <property type="match status" value="1"/>
</dbReference>
<dbReference type="InterPro" id="IPR001087">
    <property type="entry name" value="GDSL"/>
</dbReference>
<dbReference type="Pfam" id="PF00657">
    <property type="entry name" value="Lipase_GDSL"/>
    <property type="match status" value="1"/>
</dbReference>
<dbReference type="InterPro" id="IPR013783">
    <property type="entry name" value="Ig-like_fold"/>
</dbReference>
<accession>E0S2B8</accession>
<dbReference type="InterPro" id="IPR034641">
    <property type="entry name" value="RGL11"/>
</dbReference>
<dbReference type="Gene3D" id="2.10.270.10">
    <property type="entry name" value="Cholin Binding"/>
    <property type="match status" value="2"/>
</dbReference>
<dbReference type="RefSeq" id="WP_013280597.1">
    <property type="nucleotide sequence ID" value="NC_014387.1"/>
</dbReference>
<dbReference type="InterPro" id="IPR018337">
    <property type="entry name" value="Cell_wall/Cho-bd_repeat"/>
</dbReference>
<keyword evidence="7" id="KW-1185">Reference proteome</keyword>
<evidence type="ECO:0000256" key="3">
    <source>
        <dbReference type="SAM" id="MobiDB-lite"/>
    </source>
</evidence>
<feature type="region of interest" description="Disordered" evidence="3">
    <location>
        <begin position="48"/>
        <end position="125"/>
    </location>
</feature>
<dbReference type="PROSITE" id="PS50853">
    <property type="entry name" value="FN3"/>
    <property type="match status" value="1"/>
</dbReference>
<organism evidence="6 7">
    <name type="scientific">Butyrivibrio proteoclasticus (strain ATCC 51982 / DSM 14932 / B316)</name>
    <name type="common">Clostridium proteoclasticum</name>
    <dbReference type="NCBI Taxonomy" id="515622"/>
    <lineage>
        <taxon>Bacteria</taxon>
        <taxon>Bacillati</taxon>
        <taxon>Bacillota</taxon>
        <taxon>Clostridia</taxon>
        <taxon>Lachnospirales</taxon>
        <taxon>Lachnospiraceae</taxon>
        <taxon>Butyrivibrio</taxon>
    </lineage>
</organism>
<reference evidence="6 7" key="1">
    <citation type="journal article" date="2010" name="PLoS ONE">
        <title>The glycobiome of the rumen bacterium Butyrivibrio proteoclasticus B316(T) highlights adaptation to a polysaccharide-rich environment.</title>
        <authorList>
            <person name="Kelly W.J."/>
            <person name="Leahy S.C."/>
            <person name="Altermann E."/>
            <person name="Yeoman C.J."/>
            <person name="Dunne J.C."/>
            <person name="Kong Z."/>
            <person name="Pacheco D.M."/>
            <person name="Li D."/>
            <person name="Noel S.J."/>
            <person name="Moon C.D."/>
            <person name="Cookson A.L."/>
            <person name="Attwood G.T."/>
        </authorList>
    </citation>
    <scope>NUCLEOTIDE SEQUENCE [LARGE SCALE GENOMIC DNA]</scope>
    <source>
        <strain evidence="7">ATCC 51982 / DSM 14932 / B316</strain>
    </source>
</reference>
<dbReference type="InterPro" id="IPR041624">
    <property type="entry name" value="RGI_lyase"/>
</dbReference>
<dbReference type="Gene3D" id="2.60.40.10">
    <property type="entry name" value="Immunoglobulins"/>
    <property type="match status" value="4"/>
</dbReference>
<dbReference type="eggNOG" id="COG2755">
    <property type="taxonomic scope" value="Bacteria"/>
</dbReference>
<dbReference type="Pfam" id="PF18370">
    <property type="entry name" value="RGI_lyase"/>
    <property type="match status" value="1"/>
</dbReference>
<dbReference type="CAZy" id="PL11">
    <property type="family name" value="Polysaccharide Lyase Family 11"/>
</dbReference>
<dbReference type="Gene3D" id="3.40.50.1110">
    <property type="entry name" value="SGNH hydrolase"/>
    <property type="match status" value="1"/>
</dbReference>
<dbReference type="STRING" id="515622.bpr_I1204"/>